<protein>
    <submittedName>
        <fullName evidence="10">MFS family permease</fullName>
    </submittedName>
</protein>
<dbReference type="Proteomes" id="UP000581769">
    <property type="component" value="Unassembled WGS sequence"/>
</dbReference>
<comment type="caution">
    <text evidence="10">The sequence shown here is derived from an EMBL/GenBank/DDBJ whole genome shotgun (WGS) entry which is preliminary data.</text>
</comment>
<evidence type="ECO:0000313" key="11">
    <source>
        <dbReference type="Proteomes" id="UP000581769"/>
    </source>
</evidence>
<evidence type="ECO:0000256" key="4">
    <source>
        <dbReference type="ARBA" id="ARBA00022692"/>
    </source>
</evidence>
<dbReference type="RefSeq" id="WP_184779494.1">
    <property type="nucleotide sequence ID" value="NZ_JACHMG010000001.1"/>
</dbReference>
<dbReference type="InterPro" id="IPR011701">
    <property type="entry name" value="MFS"/>
</dbReference>
<feature type="transmembrane region" description="Helical" evidence="8">
    <location>
        <begin position="376"/>
        <end position="398"/>
    </location>
</feature>
<feature type="compositionally biased region" description="Polar residues" evidence="7">
    <location>
        <begin position="466"/>
        <end position="477"/>
    </location>
</feature>
<dbReference type="InterPro" id="IPR036259">
    <property type="entry name" value="MFS_trans_sf"/>
</dbReference>
<keyword evidence="6 8" id="KW-0472">Membrane</keyword>
<feature type="transmembrane region" description="Helical" evidence="8">
    <location>
        <begin position="404"/>
        <end position="424"/>
    </location>
</feature>
<feature type="transmembrane region" description="Helical" evidence="8">
    <location>
        <begin position="154"/>
        <end position="174"/>
    </location>
</feature>
<keyword evidence="11" id="KW-1185">Reference proteome</keyword>
<evidence type="ECO:0000259" key="9">
    <source>
        <dbReference type="PROSITE" id="PS50850"/>
    </source>
</evidence>
<feature type="transmembrane region" description="Helical" evidence="8">
    <location>
        <begin position="311"/>
        <end position="330"/>
    </location>
</feature>
<keyword evidence="5 8" id="KW-1133">Transmembrane helix</keyword>
<feature type="transmembrane region" description="Helical" evidence="8">
    <location>
        <begin position="277"/>
        <end position="299"/>
    </location>
</feature>
<gene>
    <name evidence="10" type="ORF">BJY18_001915</name>
</gene>
<dbReference type="PANTHER" id="PTHR23517">
    <property type="entry name" value="RESISTANCE PROTEIN MDTM, PUTATIVE-RELATED-RELATED"/>
    <property type="match status" value="1"/>
</dbReference>
<evidence type="ECO:0000256" key="2">
    <source>
        <dbReference type="ARBA" id="ARBA00022448"/>
    </source>
</evidence>
<feature type="transmembrane region" description="Helical" evidence="8">
    <location>
        <begin position="117"/>
        <end position="142"/>
    </location>
</feature>
<dbReference type="InterPro" id="IPR050171">
    <property type="entry name" value="MFS_Transporters"/>
</dbReference>
<feature type="domain" description="Major facilitator superfamily (MFS) profile" evidence="9">
    <location>
        <begin position="26"/>
        <end position="429"/>
    </location>
</feature>
<dbReference type="PROSITE" id="PS50850">
    <property type="entry name" value="MFS"/>
    <property type="match status" value="1"/>
</dbReference>
<evidence type="ECO:0000256" key="5">
    <source>
        <dbReference type="ARBA" id="ARBA00022989"/>
    </source>
</evidence>
<sequence>MTGQHSTVPSAWQRTQAFWGLPDLTGKGRFVSANLIDSLGNGLVSAFTVVFFVKTTSLSLVAVGTALTVGQLLALPVPLLVGRLLDLCGPRTVIAAGNWVSVVGFIGFLFSHSAWQIALWQFVVQLGATAFWMGNNPLIVLISRGVERARWFGLARALRNVGVGVGAAASAVALSIGSAGWLRGIMVINAVTFAVAGWLVITFRNVDASKPAGGGPVEPKPAGTRRAAGETVARAPGGSVLKDTKYLRLVAASISFAFASTVLKVLLAVYVVDNLGIGSGIVGVLVVLNTGMVAVLQTLAGRWIEYRRPGAVLVLALLLNATAFIVFGTLLLVPRWAVIAGLLIAVVLYTMAEILSSPPISGLSVVMAPEHLQGRYLGVYNLSWSVGGAFAPALLTALLAGGAVLPWVFLAGISVLSVPLVFGLGRQPAGLAEVTPAGEVAQGERLADGHPPNARPVLGGGEEKASSGTPPGSATPQ</sequence>
<dbReference type="Gene3D" id="1.20.1250.20">
    <property type="entry name" value="MFS general substrate transporter like domains"/>
    <property type="match status" value="1"/>
</dbReference>
<dbReference type="Pfam" id="PF07690">
    <property type="entry name" value="MFS_1"/>
    <property type="match status" value="1"/>
</dbReference>
<feature type="transmembrane region" description="Helical" evidence="8">
    <location>
        <begin position="180"/>
        <end position="201"/>
    </location>
</feature>
<evidence type="ECO:0000256" key="3">
    <source>
        <dbReference type="ARBA" id="ARBA00022475"/>
    </source>
</evidence>
<keyword evidence="4 8" id="KW-0812">Transmembrane</keyword>
<dbReference type="GO" id="GO:0005886">
    <property type="term" value="C:plasma membrane"/>
    <property type="evidence" value="ECO:0007669"/>
    <property type="project" value="UniProtKB-SubCell"/>
</dbReference>
<evidence type="ECO:0000256" key="1">
    <source>
        <dbReference type="ARBA" id="ARBA00004651"/>
    </source>
</evidence>
<dbReference type="AlphaFoldDB" id="A0A840IRB2"/>
<dbReference type="PANTHER" id="PTHR23517:SF2">
    <property type="entry name" value="MULTIDRUG RESISTANCE PROTEIN MDTH"/>
    <property type="match status" value="1"/>
</dbReference>
<evidence type="ECO:0000313" key="10">
    <source>
        <dbReference type="EMBL" id="MBB4684430.1"/>
    </source>
</evidence>
<comment type="subcellular location">
    <subcellularLocation>
        <location evidence="1">Cell membrane</location>
        <topology evidence="1">Multi-pass membrane protein</topology>
    </subcellularLocation>
</comment>
<dbReference type="GO" id="GO:0022857">
    <property type="term" value="F:transmembrane transporter activity"/>
    <property type="evidence" value="ECO:0007669"/>
    <property type="project" value="InterPro"/>
</dbReference>
<evidence type="ECO:0000256" key="8">
    <source>
        <dbReference type="SAM" id="Phobius"/>
    </source>
</evidence>
<accession>A0A840IRB2</accession>
<proteinExistence type="predicted"/>
<organism evidence="10 11">
    <name type="scientific">Amycolatopsis jiangsuensis</name>
    <dbReference type="NCBI Taxonomy" id="1181879"/>
    <lineage>
        <taxon>Bacteria</taxon>
        <taxon>Bacillati</taxon>
        <taxon>Actinomycetota</taxon>
        <taxon>Actinomycetes</taxon>
        <taxon>Pseudonocardiales</taxon>
        <taxon>Pseudonocardiaceae</taxon>
        <taxon>Amycolatopsis</taxon>
    </lineage>
</organism>
<dbReference type="SUPFAM" id="SSF103473">
    <property type="entry name" value="MFS general substrate transporter"/>
    <property type="match status" value="1"/>
</dbReference>
<feature type="transmembrane region" description="Helical" evidence="8">
    <location>
        <begin position="249"/>
        <end position="271"/>
    </location>
</feature>
<evidence type="ECO:0000256" key="7">
    <source>
        <dbReference type="SAM" id="MobiDB-lite"/>
    </source>
</evidence>
<feature type="transmembrane region" description="Helical" evidence="8">
    <location>
        <begin position="35"/>
        <end position="53"/>
    </location>
</feature>
<dbReference type="InterPro" id="IPR020846">
    <property type="entry name" value="MFS_dom"/>
</dbReference>
<keyword evidence="3" id="KW-1003">Cell membrane</keyword>
<feature type="transmembrane region" description="Helical" evidence="8">
    <location>
        <begin position="59"/>
        <end position="81"/>
    </location>
</feature>
<feature type="region of interest" description="Disordered" evidence="7">
    <location>
        <begin position="443"/>
        <end position="477"/>
    </location>
</feature>
<feature type="transmembrane region" description="Helical" evidence="8">
    <location>
        <begin position="336"/>
        <end position="355"/>
    </location>
</feature>
<reference evidence="10 11" key="1">
    <citation type="submission" date="2020-08" db="EMBL/GenBank/DDBJ databases">
        <title>Sequencing the genomes of 1000 actinobacteria strains.</title>
        <authorList>
            <person name="Klenk H.-P."/>
        </authorList>
    </citation>
    <scope>NUCLEOTIDE SEQUENCE [LARGE SCALE GENOMIC DNA]</scope>
    <source>
        <strain evidence="10 11">DSM 45859</strain>
    </source>
</reference>
<keyword evidence="2" id="KW-0813">Transport</keyword>
<dbReference type="EMBL" id="JACHMG010000001">
    <property type="protein sequence ID" value="MBB4684430.1"/>
    <property type="molecule type" value="Genomic_DNA"/>
</dbReference>
<name>A0A840IRB2_9PSEU</name>
<evidence type="ECO:0000256" key="6">
    <source>
        <dbReference type="ARBA" id="ARBA00023136"/>
    </source>
</evidence>